<name>A0A0F9MNN4_9ZZZZ</name>
<protein>
    <submittedName>
        <fullName evidence="1">Uncharacterized protein</fullName>
    </submittedName>
</protein>
<reference evidence="1" key="1">
    <citation type="journal article" date="2015" name="Nature">
        <title>Complex archaea that bridge the gap between prokaryotes and eukaryotes.</title>
        <authorList>
            <person name="Spang A."/>
            <person name="Saw J.H."/>
            <person name="Jorgensen S.L."/>
            <person name="Zaremba-Niedzwiedzka K."/>
            <person name="Martijn J."/>
            <person name="Lind A.E."/>
            <person name="van Eijk R."/>
            <person name="Schleper C."/>
            <person name="Guy L."/>
            <person name="Ettema T.J."/>
        </authorList>
    </citation>
    <scope>NUCLEOTIDE SEQUENCE</scope>
</reference>
<evidence type="ECO:0000313" key="1">
    <source>
        <dbReference type="EMBL" id="KKM70762.1"/>
    </source>
</evidence>
<organism evidence="1">
    <name type="scientific">marine sediment metagenome</name>
    <dbReference type="NCBI Taxonomy" id="412755"/>
    <lineage>
        <taxon>unclassified sequences</taxon>
        <taxon>metagenomes</taxon>
        <taxon>ecological metagenomes</taxon>
    </lineage>
</organism>
<sequence length="101" mass="11853">MNKNTRIIVNILEKVKEFTLGISTDVGWSRFESKEEVIKEINNHIQRLRNNDFSKIEELIFLFLPTSDLQEISISSGWGKEFLVIAEKFDNAIKDLIRRIK</sequence>
<comment type="caution">
    <text evidence="1">The sequence shown here is derived from an EMBL/GenBank/DDBJ whole genome shotgun (WGS) entry which is preliminary data.</text>
</comment>
<proteinExistence type="predicted"/>
<dbReference type="AlphaFoldDB" id="A0A0F9MNN4"/>
<gene>
    <name evidence="1" type="ORF">LCGC14_1437480</name>
</gene>
<dbReference type="EMBL" id="LAZR01009755">
    <property type="protein sequence ID" value="KKM70762.1"/>
    <property type="molecule type" value="Genomic_DNA"/>
</dbReference>
<accession>A0A0F9MNN4</accession>